<keyword evidence="11" id="KW-0547">Nucleotide-binding</keyword>
<evidence type="ECO:0000256" key="13">
    <source>
        <dbReference type="ARBA" id="ARBA00022840"/>
    </source>
</evidence>
<feature type="domain" description="PAS" evidence="18">
    <location>
        <begin position="19"/>
        <end position="68"/>
    </location>
</feature>
<dbReference type="CDD" id="cd00130">
    <property type="entry name" value="PAS"/>
    <property type="match status" value="1"/>
</dbReference>
<evidence type="ECO:0000313" key="21">
    <source>
        <dbReference type="Proteomes" id="UP000307874"/>
    </source>
</evidence>
<keyword evidence="7" id="KW-0285">Flavoprotein</keyword>
<keyword evidence="13" id="KW-0067">ATP-binding</keyword>
<dbReference type="Pfam" id="PF13426">
    <property type="entry name" value="PAS_9"/>
    <property type="match status" value="1"/>
</dbReference>
<dbReference type="GO" id="GO:0009881">
    <property type="term" value="F:photoreceptor activity"/>
    <property type="evidence" value="ECO:0007669"/>
    <property type="project" value="UniProtKB-KW"/>
</dbReference>
<name>A0A5C4JVL3_9HYPH</name>
<evidence type="ECO:0000256" key="14">
    <source>
        <dbReference type="ARBA" id="ARBA00022991"/>
    </source>
</evidence>
<dbReference type="InterPro" id="IPR000014">
    <property type="entry name" value="PAS"/>
</dbReference>
<keyword evidence="9" id="KW-0808">Transferase</keyword>
<comment type="catalytic activity">
    <reaction evidence="1">
        <text>ATP + protein L-histidine = ADP + protein N-phospho-L-histidine.</text>
        <dbReference type="EC" id="2.7.13.3"/>
    </reaction>
</comment>
<feature type="region of interest" description="Disordered" evidence="17">
    <location>
        <begin position="479"/>
        <end position="498"/>
    </location>
</feature>
<dbReference type="InterPro" id="IPR035965">
    <property type="entry name" value="PAS-like_dom_sf"/>
</dbReference>
<dbReference type="InterPro" id="IPR011102">
    <property type="entry name" value="Sig_transdc_His_kinase_HWE"/>
</dbReference>
<feature type="compositionally biased region" description="Basic and acidic residues" evidence="17">
    <location>
        <begin position="480"/>
        <end position="498"/>
    </location>
</feature>
<proteinExistence type="predicted"/>
<evidence type="ECO:0000256" key="10">
    <source>
        <dbReference type="ARBA" id="ARBA00022737"/>
    </source>
</evidence>
<dbReference type="AlphaFoldDB" id="A0A5C4JVL3"/>
<evidence type="ECO:0000256" key="7">
    <source>
        <dbReference type="ARBA" id="ARBA00022630"/>
    </source>
</evidence>
<reference evidence="20 21" key="1">
    <citation type="submission" date="2019-05" db="EMBL/GenBank/DDBJ databases">
        <authorList>
            <person name="Lee S.D."/>
        </authorList>
    </citation>
    <scope>NUCLEOTIDE SEQUENCE [LARGE SCALE GENOMIC DNA]</scope>
    <source>
        <strain evidence="20 21">GH2-6</strain>
    </source>
</reference>
<keyword evidence="4" id="KW-0600">Photoreceptor protein</keyword>
<dbReference type="InterPro" id="IPR036890">
    <property type="entry name" value="HATPase_C_sf"/>
</dbReference>
<keyword evidence="5" id="KW-0597">Phosphoprotein</keyword>
<evidence type="ECO:0000256" key="5">
    <source>
        <dbReference type="ARBA" id="ARBA00022553"/>
    </source>
</evidence>
<dbReference type="SUPFAM" id="SSF55785">
    <property type="entry name" value="PYP-like sensor domain (PAS domain)"/>
    <property type="match status" value="2"/>
</dbReference>
<evidence type="ECO:0000256" key="4">
    <source>
        <dbReference type="ARBA" id="ARBA00022543"/>
    </source>
</evidence>
<keyword evidence="8" id="KW-0288">FMN</keyword>
<dbReference type="NCBIfam" id="TIGR00229">
    <property type="entry name" value="sensory_box"/>
    <property type="match status" value="2"/>
</dbReference>
<evidence type="ECO:0000256" key="6">
    <source>
        <dbReference type="ARBA" id="ARBA00022606"/>
    </source>
</evidence>
<accession>A0A5C4JVL3</accession>
<dbReference type="EC" id="2.7.13.3" evidence="2"/>
<dbReference type="GO" id="GO:0004673">
    <property type="term" value="F:protein histidine kinase activity"/>
    <property type="evidence" value="ECO:0007669"/>
    <property type="project" value="UniProtKB-EC"/>
</dbReference>
<evidence type="ECO:0000256" key="8">
    <source>
        <dbReference type="ARBA" id="ARBA00022643"/>
    </source>
</evidence>
<dbReference type="PANTHER" id="PTHR41523">
    <property type="entry name" value="TWO-COMPONENT SYSTEM SENSOR PROTEIN"/>
    <property type="match status" value="1"/>
</dbReference>
<evidence type="ECO:0000256" key="2">
    <source>
        <dbReference type="ARBA" id="ARBA00012438"/>
    </source>
</evidence>
<keyword evidence="6" id="KW-0716">Sensory transduction</keyword>
<feature type="domain" description="PAC" evidence="19">
    <location>
        <begin position="240"/>
        <end position="291"/>
    </location>
</feature>
<dbReference type="InterPro" id="IPR000700">
    <property type="entry name" value="PAS-assoc_C"/>
</dbReference>
<evidence type="ECO:0000259" key="18">
    <source>
        <dbReference type="PROSITE" id="PS50112"/>
    </source>
</evidence>
<sequence>MNQPDEARIEHEIHRVAASNDPFAAAVRTTRMPMLITDPAQPDNPVVFANDAFLRLTGYGRDEILGRNCRFLQGTGTNSDDVTKVRDAIARQEPIEIDLLNYRKDGTSFWNRVLISPVFDDEGELTYFFASQFDVTPERRRIAEMHVSQEELEEQIEQRIHDLRASENRLRFILEAAKMGSWTLELGTKRLITSAQAKANYGLAPADRLNFDDARKAVDPADFETWSKGLERTIRGEEDLHLVYRIRTPKGELRWLEARGQLSGAPGGHQFISGITQDITERKEAEEHRKLLARELNHRVKNSLAIAQSIFAQSLKSAKSLEEAQSIAFGRIRAMSTAQDLLTKEGWNSAELRALVGDVMEPFRGADIKVGGPRVILNEQAVSALSLALYELATNATKYGALSVPGGSVTIHWEIVKNGHRTLHFHWSEMGGPPVEPPKKRGFGSRMIEEIVAHSMDGTARIEYRPTGVIYTIVADLPDDPEKILPRSGRDDAGREPA</sequence>
<evidence type="ECO:0000256" key="1">
    <source>
        <dbReference type="ARBA" id="ARBA00000085"/>
    </source>
</evidence>
<dbReference type="RefSeq" id="WP_138747314.1">
    <property type="nucleotide sequence ID" value="NZ_VCLB01000002.1"/>
</dbReference>
<dbReference type="Gene3D" id="3.30.565.10">
    <property type="entry name" value="Histidine kinase-like ATPase, C-terminal domain"/>
    <property type="match status" value="1"/>
</dbReference>
<feature type="domain" description="PAC" evidence="19">
    <location>
        <begin position="93"/>
        <end position="147"/>
    </location>
</feature>
<keyword evidence="12" id="KW-0418">Kinase</keyword>
<dbReference type="GO" id="GO:0005524">
    <property type="term" value="F:ATP binding"/>
    <property type="evidence" value="ECO:0007669"/>
    <property type="project" value="UniProtKB-KW"/>
</dbReference>
<dbReference type="Proteomes" id="UP000307874">
    <property type="component" value="Unassembled WGS sequence"/>
</dbReference>
<dbReference type="EMBL" id="VCLB01000002">
    <property type="protein sequence ID" value="TNB49284.1"/>
    <property type="molecule type" value="Genomic_DNA"/>
</dbReference>
<evidence type="ECO:0000259" key="19">
    <source>
        <dbReference type="PROSITE" id="PS50113"/>
    </source>
</evidence>
<evidence type="ECO:0000256" key="11">
    <source>
        <dbReference type="ARBA" id="ARBA00022741"/>
    </source>
</evidence>
<dbReference type="SMART" id="SM00086">
    <property type="entry name" value="PAC"/>
    <property type="match status" value="2"/>
</dbReference>
<keyword evidence="16" id="KW-0675">Receptor</keyword>
<dbReference type="SMART" id="SM00091">
    <property type="entry name" value="PAS"/>
    <property type="match status" value="2"/>
</dbReference>
<keyword evidence="15" id="KW-0843">Virulence</keyword>
<dbReference type="Gene3D" id="3.30.450.20">
    <property type="entry name" value="PAS domain"/>
    <property type="match status" value="2"/>
</dbReference>
<keyword evidence="14" id="KW-0157">Chromophore</keyword>
<gene>
    <name evidence="20" type="ORF">FF124_04675</name>
</gene>
<dbReference type="OrthoDB" id="7991996at2"/>
<dbReference type="PROSITE" id="PS50112">
    <property type="entry name" value="PAS"/>
    <property type="match status" value="1"/>
</dbReference>
<organism evidence="20 21">
    <name type="scientific">Martelella lutilitoris</name>
    <dbReference type="NCBI Taxonomy" id="2583532"/>
    <lineage>
        <taxon>Bacteria</taxon>
        <taxon>Pseudomonadati</taxon>
        <taxon>Pseudomonadota</taxon>
        <taxon>Alphaproteobacteria</taxon>
        <taxon>Hyphomicrobiales</taxon>
        <taxon>Aurantimonadaceae</taxon>
        <taxon>Martelella</taxon>
    </lineage>
</organism>
<evidence type="ECO:0000256" key="16">
    <source>
        <dbReference type="ARBA" id="ARBA00023170"/>
    </source>
</evidence>
<dbReference type="Pfam" id="PF08447">
    <property type="entry name" value="PAS_3"/>
    <property type="match status" value="1"/>
</dbReference>
<keyword evidence="21" id="KW-1185">Reference proteome</keyword>
<dbReference type="InterPro" id="IPR013655">
    <property type="entry name" value="PAS_fold_3"/>
</dbReference>
<dbReference type="InterPro" id="IPR001610">
    <property type="entry name" value="PAC"/>
</dbReference>
<evidence type="ECO:0000256" key="17">
    <source>
        <dbReference type="SAM" id="MobiDB-lite"/>
    </source>
</evidence>
<dbReference type="PANTHER" id="PTHR41523:SF7">
    <property type="entry name" value="HISTIDINE KINASE"/>
    <property type="match status" value="1"/>
</dbReference>
<protein>
    <recommendedName>
        <fullName evidence="3">Blue-light-activated histidine kinase</fullName>
        <ecNumber evidence="2">2.7.13.3</ecNumber>
    </recommendedName>
</protein>
<comment type="caution">
    <text evidence="20">The sequence shown here is derived from an EMBL/GenBank/DDBJ whole genome shotgun (WGS) entry which is preliminary data.</text>
</comment>
<keyword evidence="10" id="KW-0677">Repeat</keyword>
<evidence type="ECO:0000256" key="12">
    <source>
        <dbReference type="ARBA" id="ARBA00022777"/>
    </source>
</evidence>
<dbReference type="Pfam" id="PF07536">
    <property type="entry name" value="HWE_HK"/>
    <property type="match status" value="1"/>
</dbReference>
<dbReference type="SMART" id="SM00911">
    <property type="entry name" value="HWE_HK"/>
    <property type="match status" value="1"/>
</dbReference>
<evidence type="ECO:0000256" key="9">
    <source>
        <dbReference type="ARBA" id="ARBA00022679"/>
    </source>
</evidence>
<evidence type="ECO:0000256" key="3">
    <source>
        <dbReference type="ARBA" id="ARBA00021740"/>
    </source>
</evidence>
<dbReference type="PROSITE" id="PS50113">
    <property type="entry name" value="PAC"/>
    <property type="match status" value="2"/>
</dbReference>
<evidence type="ECO:0000256" key="15">
    <source>
        <dbReference type="ARBA" id="ARBA00023026"/>
    </source>
</evidence>
<reference evidence="20 21" key="2">
    <citation type="submission" date="2019-06" db="EMBL/GenBank/DDBJ databases">
        <title>Martelella lutilitoris sp. nov., isolated from a tidal mudflat.</title>
        <authorList>
            <person name="Kim Y.-J."/>
        </authorList>
    </citation>
    <scope>NUCLEOTIDE SEQUENCE [LARGE SCALE GENOMIC DNA]</scope>
    <source>
        <strain evidence="20 21">GH2-6</strain>
    </source>
</reference>
<evidence type="ECO:0000313" key="20">
    <source>
        <dbReference type="EMBL" id="TNB49284.1"/>
    </source>
</evidence>